<accession>A0A5C1Q7T7</accession>
<dbReference type="PANTHER" id="PTHR42776">
    <property type="entry name" value="SERINE PEPTIDASE S9 FAMILY MEMBER"/>
    <property type="match status" value="1"/>
</dbReference>
<dbReference type="OrthoDB" id="4269629at2"/>
<evidence type="ECO:0000259" key="2">
    <source>
        <dbReference type="Pfam" id="PF00326"/>
    </source>
</evidence>
<evidence type="ECO:0000313" key="6">
    <source>
        <dbReference type="Proteomes" id="UP001549111"/>
    </source>
</evidence>
<keyword evidence="1" id="KW-0378">Hydrolase</keyword>
<evidence type="ECO:0000313" key="4">
    <source>
        <dbReference type="EMBL" id="QEN02956.1"/>
    </source>
</evidence>
<gene>
    <name evidence="3" type="ORF">ABIC99_002286</name>
    <name evidence="4" type="ORF">EWH46_19055</name>
</gene>
<dbReference type="InterPro" id="IPR001375">
    <property type="entry name" value="Peptidase_S9_cat"/>
</dbReference>
<evidence type="ECO:0000313" key="3">
    <source>
        <dbReference type="EMBL" id="MET3604470.1"/>
    </source>
</evidence>
<dbReference type="Proteomes" id="UP001549111">
    <property type="component" value="Unassembled WGS sequence"/>
</dbReference>
<dbReference type="SUPFAM" id="SSF53474">
    <property type="entry name" value="alpha/beta-Hydrolases"/>
    <property type="match status" value="1"/>
</dbReference>
<organism evidence="4 5">
    <name type="scientific">Sphaerotilus sulfidivorans</name>
    <dbReference type="NCBI Taxonomy" id="639200"/>
    <lineage>
        <taxon>Bacteria</taxon>
        <taxon>Pseudomonadati</taxon>
        <taxon>Pseudomonadota</taxon>
        <taxon>Betaproteobacteria</taxon>
        <taxon>Burkholderiales</taxon>
        <taxon>Sphaerotilaceae</taxon>
        <taxon>Sphaerotilus</taxon>
    </lineage>
</organism>
<evidence type="ECO:0000256" key="1">
    <source>
        <dbReference type="ARBA" id="ARBA00022801"/>
    </source>
</evidence>
<dbReference type="InterPro" id="IPR029058">
    <property type="entry name" value="AB_hydrolase_fold"/>
</dbReference>
<dbReference type="InterPro" id="IPR006311">
    <property type="entry name" value="TAT_signal"/>
</dbReference>
<sequence>MTSSDLPSCSVTDPGRRRGLARMVVLGVAAMLPPGLWPARAVAADAAGAMQPLPLDAFAEPPRMSQLELSPDGRQLAGLVHLDGINALVSRPVDGDRPVLVLRQLPGVAMERIVWSGSDRLLVHTRVARPRQGLLLDEWRLLSVRPDGSGLKLLTPPASQGGSDAQMQGRIIDLLPEDDRHVLVERPPVPGRSEPAVVRLDVVEGGFVEVHPAQRQVRRWMTDAQHRVRIGWRQVDERLEILGCDPDGGRWRTLWSLEGTEVDAVQPLGFDDDPWTLLVLAEHQDHMAVFGVDLHDETPKPRLLRAQSGFDLGAEPLRRPGRSALGGVLPAGRARRLGAAAGVWDAPLQALAREVDAALPDRFNRLTSFSADGLRYLVHSSGGTQPGEYYLGERGDAPALTLLLQQYPTRLTDRLAGKRPVEFVARDGLRIEALLTRPPGRTGAGSLVLMPHGGPQAESGDEVDLWSEFLASRGHAVLEVNFRGSTGRGRSFLLAGLRRWGREMQDDLSDAAAWAVAQGLADSRRIAIAGASYGGYAALMGLVQEPQRYCCAISFAGVFDLPGIILHASRFLGGQAAAERMIGRYWGDREALRQASPLRQAERIRKPVLLVHGSDDLVVPASQSRDMAEALRAAGGRVQHVEQSGVGHRWVAGRPMRQFLALQEAFLAEHLGPGG</sequence>
<geneLocation type="plasmid" evidence="4">
    <name>pSna507_unt10</name>
</geneLocation>
<dbReference type="GO" id="GO:0004252">
    <property type="term" value="F:serine-type endopeptidase activity"/>
    <property type="evidence" value="ECO:0007669"/>
    <property type="project" value="TreeGrafter"/>
</dbReference>
<dbReference type="PROSITE" id="PS51318">
    <property type="entry name" value="TAT"/>
    <property type="match status" value="1"/>
</dbReference>
<dbReference type="SUPFAM" id="SSF82171">
    <property type="entry name" value="DPP6 N-terminal domain-like"/>
    <property type="match status" value="1"/>
</dbReference>
<dbReference type="AlphaFoldDB" id="A0A5C1Q7T7"/>
<dbReference type="KEGG" id="snn:EWH46_19055"/>
<reference evidence="4 5" key="1">
    <citation type="submission" date="2019-02" db="EMBL/GenBank/DDBJ databases">
        <title>Complete Genome Sequence and Methylome Analysis of Sphaerotilus natans subsp. sulfidivorans D-507.</title>
        <authorList>
            <person name="Fomenkov A."/>
            <person name="Gridneva E."/>
            <person name="Smolyakov D."/>
            <person name="Dubinina G."/>
            <person name="Vincze T."/>
            <person name="Grabovich M."/>
            <person name="Roberts R.J."/>
        </authorList>
    </citation>
    <scope>NUCLEOTIDE SEQUENCE [LARGE SCALE GENOMIC DNA]</scope>
    <source>
        <strain evidence="4 5">D-507</strain>
        <plasmid evidence="4">pSna507_unt10</plasmid>
        <plasmid evidence="5">psna507_unt10</plasmid>
    </source>
</reference>
<keyword evidence="4" id="KW-0614">Plasmid</keyword>
<feature type="domain" description="Peptidase S9 prolyl oligopeptidase catalytic" evidence="2">
    <location>
        <begin position="468"/>
        <end position="672"/>
    </location>
</feature>
<name>A0A5C1Q7T7_9BURK</name>
<proteinExistence type="predicted"/>
<dbReference type="PANTHER" id="PTHR42776:SF27">
    <property type="entry name" value="DIPEPTIDYL PEPTIDASE FAMILY MEMBER 6"/>
    <property type="match status" value="1"/>
</dbReference>
<dbReference type="Proteomes" id="UP000323522">
    <property type="component" value="Plasmid pSna507_unt10"/>
</dbReference>
<dbReference type="RefSeq" id="WP_149505577.1">
    <property type="nucleotide sequence ID" value="NZ_CP035710.1"/>
</dbReference>
<protein>
    <submittedName>
        <fullName evidence="3">Acetyl esterase/lipase</fullName>
    </submittedName>
    <submittedName>
        <fullName evidence="4">S9 family peptidase</fullName>
    </submittedName>
</protein>
<reference evidence="3 6" key="2">
    <citation type="submission" date="2024-06" db="EMBL/GenBank/DDBJ databases">
        <title>Genomic Encyclopedia of Type Strains, Phase IV (KMG-IV): sequencing the most valuable type-strain genomes for metagenomic binning, comparative biology and taxonomic classification.</title>
        <authorList>
            <person name="Goeker M."/>
        </authorList>
    </citation>
    <scope>NUCLEOTIDE SEQUENCE [LARGE SCALE GENOMIC DNA]</scope>
    <source>
        <strain evidence="3 6">D-501</strain>
    </source>
</reference>
<dbReference type="EMBL" id="JBEPLS010000007">
    <property type="protein sequence ID" value="MET3604470.1"/>
    <property type="molecule type" value="Genomic_DNA"/>
</dbReference>
<dbReference type="Pfam" id="PF00326">
    <property type="entry name" value="Peptidase_S9"/>
    <property type="match status" value="1"/>
</dbReference>
<evidence type="ECO:0000313" key="5">
    <source>
        <dbReference type="Proteomes" id="UP000323522"/>
    </source>
</evidence>
<keyword evidence="6" id="KW-1185">Reference proteome</keyword>
<geneLocation type="plasmid" evidence="5">
    <name>psna507_unt10</name>
</geneLocation>
<dbReference type="GO" id="GO:0006508">
    <property type="term" value="P:proteolysis"/>
    <property type="evidence" value="ECO:0007669"/>
    <property type="project" value="InterPro"/>
</dbReference>
<dbReference type="Gene3D" id="3.40.50.1820">
    <property type="entry name" value="alpha/beta hydrolase"/>
    <property type="match status" value="1"/>
</dbReference>
<dbReference type="EMBL" id="CP035710">
    <property type="protein sequence ID" value="QEN02956.1"/>
    <property type="molecule type" value="Genomic_DNA"/>
</dbReference>